<dbReference type="PANTHER" id="PTHR10978:SF5">
    <property type="entry name" value="SUCCINATE DEHYDROGENASE CYTOCHROME B560 SUBUNIT, MITOCHONDRIAL"/>
    <property type="match status" value="1"/>
</dbReference>
<gene>
    <name evidence="9" type="ORF">SPHA_10540</name>
</gene>
<organism evidence="9 10">
    <name type="scientific">Acanthosepion pharaonis</name>
    <name type="common">Pharaoh cuttlefish</name>
    <name type="synonym">Sepia pharaonis</name>
    <dbReference type="NCBI Taxonomy" id="158019"/>
    <lineage>
        <taxon>Eukaryota</taxon>
        <taxon>Metazoa</taxon>
        <taxon>Spiralia</taxon>
        <taxon>Lophotrochozoa</taxon>
        <taxon>Mollusca</taxon>
        <taxon>Cephalopoda</taxon>
        <taxon>Coleoidea</taxon>
        <taxon>Decapodiformes</taxon>
        <taxon>Sepiida</taxon>
        <taxon>Sepiina</taxon>
        <taxon>Sepiidae</taxon>
        <taxon>Acanthosepion</taxon>
    </lineage>
</organism>
<evidence type="ECO:0000313" key="10">
    <source>
        <dbReference type="Proteomes" id="UP000597762"/>
    </source>
</evidence>
<evidence type="ECO:0000256" key="3">
    <source>
        <dbReference type="ARBA" id="ARBA00022692"/>
    </source>
</evidence>
<feature type="transmembrane region" description="Helical" evidence="8">
    <location>
        <begin position="154"/>
        <end position="172"/>
    </location>
</feature>
<dbReference type="EMBL" id="CAHIKZ030000340">
    <property type="protein sequence ID" value="CAE1169305.1"/>
    <property type="molecule type" value="Genomic_DNA"/>
</dbReference>
<dbReference type="OrthoDB" id="588261at2759"/>
<protein>
    <submittedName>
        <fullName evidence="9">SDHC</fullName>
    </submittedName>
</protein>
<dbReference type="GO" id="GO:0005739">
    <property type="term" value="C:mitochondrion"/>
    <property type="evidence" value="ECO:0007669"/>
    <property type="project" value="GOC"/>
</dbReference>
<feature type="transmembrane region" description="Helical" evidence="8">
    <location>
        <begin position="72"/>
        <end position="95"/>
    </location>
</feature>
<comment type="subcellular location">
    <subcellularLocation>
        <location evidence="1">Membrane</location>
        <topology evidence="1">Multi-pass membrane protein</topology>
    </subcellularLocation>
</comment>
<evidence type="ECO:0000256" key="2">
    <source>
        <dbReference type="ARBA" id="ARBA00022617"/>
    </source>
</evidence>
<sequence>MALLLRCVGRQQCLFQQPLSLIKMRVPVVTASTSERSYDDMRKFWDKNKRLERPLSPHLTIYRPQLTSILSLAHRATGIAMSATVTALAIAFLGLPHDFTHYANFIQDMNLPPYVINGAKYMAVFPFIYHTANGIRHLAWDWATGFKLNTLYKTGYLCVGTSVLLTVLIVHLC</sequence>
<keyword evidence="6" id="KW-0408">Iron</keyword>
<keyword evidence="7 8" id="KW-0472">Membrane</keyword>
<dbReference type="InterPro" id="IPR034804">
    <property type="entry name" value="SQR/QFR_C/D"/>
</dbReference>
<dbReference type="PANTHER" id="PTHR10978">
    <property type="entry name" value="SUCCINATE DEHYDROGENASE CYTOCHROME B560 SUBUNIT"/>
    <property type="match status" value="1"/>
</dbReference>
<comment type="caution">
    <text evidence="9">The sequence shown here is derived from an EMBL/GenBank/DDBJ whole genome shotgun (WGS) entry which is preliminary data.</text>
</comment>
<dbReference type="Pfam" id="PF01127">
    <property type="entry name" value="Sdh_cyt"/>
    <property type="match status" value="1"/>
</dbReference>
<evidence type="ECO:0000256" key="7">
    <source>
        <dbReference type="ARBA" id="ARBA00023136"/>
    </source>
</evidence>
<dbReference type="NCBIfam" id="TIGR02970">
    <property type="entry name" value="succ_dehyd_cytB"/>
    <property type="match status" value="1"/>
</dbReference>
<dbReference type="GO" id="GO:0046872">
    <property type="term" value="F:metal ion binding"/>
    <property type="evidence" value="ECO:0007669"/>
    <property type="project" value="UniProtKB-KW"/>
</dbReference>
<dbReference type="Gene3D" id="1.20.1300.10">
    <property type="entry name" value="Fumarate reductase/succinate dehydrogenase, transmembrane subunit"/>
    <property type="match status" value="1"/>
</dbReference>
<evidence type="ECO:0000313" key="9">
    <source>
        <dbReference type="EMBL" id="CAE1169305.1"/>
    </source>
</evidence>
<name>A0A812B632_ACAPH</name>
<dbReference type="AlphaFoldDB" id="A0A812B632"/>
<keyword evidence="4" id="KW-0479">Metal-binding</keyword>
<dbReference type="GO" id="GO:0016020">
    <property type="term" value="C:membrane"/>
    <property type="evidence" value="ECO:0007669"/>
    <property type="project" value="UniProtKB-SubCell"/>
</dbReference>
<dbReference type="InterPro" id="IPR000701">
    <property type="entry name" value="SuccDH_FuR_B_TM-su"/>
</dbReference>
<reference evidence="9" key="1">
    <citation type="submission" date="2021-01" db="EMBL/GenBank/DDBJ databases">
        <authorList>
            <person name="Li R."/>
            <person name="Bekaert M."/>
        </authorList>
    </citation>
    <scope>NUCLEOTIDE SEQUENCE</scope>
    <source>
        <strain evidence="9">Farmed</strain>
    </source>
</reference>
<dbReference type="GO" id="GO:0006121">
    <property type="term" value="P:mitochondrial electron transport, succinate to ubiquinone"/>
    <property type="evidence" value="ECO:0007669"/>
    <property type="project" value="TreeGrafter"/>
</dbReference>
<keyword evidence="5 8" id="KW-1133">Transmembrane helix</keyword>
<dbReference type="PROSITE" id="PS01001">
    <property type="entry name" value="SDH_CYT_2"/>
    <property type="match status" value="1"/>
</dbReference>
<dbReference type="CDD" id="cd03499">
    <property type="entry name" value="SQR_TypeC_SdhC"/>
    <property type="match status" value="1"/>
</dbReference>
<keyword evidence="2" id="KW-0349">Heme</keyword>
<evidence type="ECO:0000256" key="6">
    <source>
        <dbReference type="ARBA" id="ARBA00023004"/>
    </source>
</evidence>
<proteinExistence type="predicted"/>
<dbReference type="InterPro" id="IPR014314">
    <property type="entry name" value="Succ_DH_cytb556"/>
</dbReference>
<keyword evidence="10" id="KW-1185">Reference proteome</keyword>
<dbReference type="InterPro" id="IPR018495">
    <property type="entry name" value="Succ_DH_cyt_bsu_CS"/>
</dbReference>
<evidence type="ECO:0000256" key="5">
    <source>
        <dbReference type="ARBA" id="ARBA00022989"/>
    </source>
</evidence>
<dbReference type="Proteomes" id="UP000597762">
    <property type="component" value="Unassembled WGS sequence"/>
</dbReference>
<dbReference type="GO" id="GO:0009055">
    <property type="term" value="F:electron transfer activity"/>
    <property type="evidence" value="ECO:0007669"/>
    <property type="project" value="InterPro"/>
</dbReference>
<dbReference type="SUPFAM" id="SSF81343">
    <property type="entry name" value="Fumarate reductase respiratory complex transmembrane subunits"/>
    <property type="match status" value="1"/>
</dbReference>
<evidence type="ECO:0000256" key="4">
    <source>
        <dbReference type="ARBA" id="ARBA00022723"/>
    </source>
</evidence>
<keyword evidence="3 8" id="KW-0812">Transmembrane</keyword>
<dbReference type="PROSITE" id="PS01000">
    <property type="entry name" value="SDH_CYT_1"/>
    <property type="match status" value="1"/>
</dbReference>
<evidence type="ECO:0000256" key="1">
    <source>
        <dbReference type="ARBA" id="ARBA00004141"/>
    </source>
</evidence>
<evidence type="ECO:0000256" key="8">
    <source>
        <dbReference type="SAM" id="Phobius"/>
    </source>
</evidence>
<dbReference type="FunFam" id="1.20.1300.10:FF:000011">
    <property type="entry name" value="Succinate dehydrogenase cytochrome b560 subunit"/>
    <property type="match status" value="1"/>
</dbReference>
<accession>A0A812B632</accession>
<dbReference type="GO" id="GO:0006099">
    <property type="term" value="P:tricarboxylic acid cycle"/>
    <property type="evidence" value="ECO:0007669"/>
    <property type="project" value="InterPro"/>
</dbReference>